<organism evidence="4 5">
    <name type="scientific">Streptomyces prunicolor</name>
    <dbReference type="NCBI Taxonomy" id="67348"/>
    <lineage>
        <taxon>Bacteria</taxon>
        <taxon>Bacillati</taxon>
        <taxon>Actinomycetota</taxon>
        <taxon>Actinomycetes</taxon>
        <taxon>Kitasatosporales</taxon>
        <taxon>Streptomycetaceae</taxon>
        <taxon>Streptomyces</taxon>
    </lineage>
</organism>
<keyword evidence="5" id="KW-1185">Reference proteome</keyword>
<protein>
    <submittedName>
        <fullName evidence="4">Acyltransferase domain-containing protein</fullName>
    </submittedName>
</protein>
<evidence type="ECO:0000256" key="2">
    <source>
        <dbReference type="ARBA" id="ARBA00023268"/>
    </source>
</evidence>
<dbReference type="InterPro" id="IPR016035">
    <property type="entry name" value="Acyl_Trfase/lysoPLipase"/>
</dbReference>
<keyword evidence="1" id="KW-0808">Transferase</keyword>
<dbReference type="PANTHER" id="PTHR43775">
    <property type="entry name" value="FATTY ACID SYNTHASE"/>
    <property type="match status" value="1"/>
</dbReference>
<keyword evidence="4" id="KW-0012">Acyltransferase</keyword>
<dbReference type="GO" id="GO:0016746">
    <property type="term" value="F:acyltransferase activity"/>
    <property type="evidence" value="ECO:0007669"/>
    <property type="project" value="UniProtKB-KW"/>
</dbReference>
<dbReference type="EMBL" id="JAWMAJ010000553">
    <property type="protein sequence ID" value="MDV7224293.1"/>
    <property type="molecule type" value="Genomic_DNA"/>
</dbReference>
<evidence type="ECO:0000259" key="3">
    <source>
        <dbReference type="Pfam" id="PF00698"/>
    </source>
</evidence>
<evidence type="ECO:0000256" key="1">
    <source>
        <dbReference type="ARBA" id="ARBA00022679"/>
    </source>
</evidence>
<gene>
    <name evidence="4" type="ORF">R5A26_51120</name>
</gene>
<feature type="domain" description="Malonyl-CoA:ACP transacylase (MAT)" evidence="3">
    <location>
        <begin position="3"/>
        <end position="104"/>
    </location>
</feature>
<keyword evidence="2" id="KW-0511">Multifunctional enzyme</keyword>
<reference evidence="4 5" key="1">
    <citation type="submission" date="2023-10" db="EMBL/GenBank/DDBJ databases">
        <title>Characterization of rhizosphere-enriched actinobacteria from wheat plants lab-grown on chernevaya soil.</title>
        <authorList>
            <person name="Tikhonova E.N."/>
            <person name="Konopkin A."/>
            <person name="Kravchenko I.K."/>
        </authorList>
    </citation>
    <scope>NUCLEOTIDE SEQUENCE [LARGE SCALE GENOMIC DNA]</scope>
    <source>
        <strain evidence="4 5">RR29</strain>
    </source>
</reference>
<feature type="non-terminal residue" evidence="4">
    <location>
        <position position="170"/>
    </location>
</feature>
<comment type="caution">
    <text evidence="4">The sequence shown here is derived from an EMBL/GenBank/DDBJ whole genome shotgun (WGS) entry which is preliminary data.</text>
</comment>
<dbReference type="InterPro" id="IPR001227">
    <property type="entry name" value="Ac_transferase_dom_sf"/>
</dbReference>
<evidence type="ECO:0000313" key="5">
    <source>
        <dbReference type="Proteomes" id="UP001187346"/>
    </source>
</evidence>
<dbReference type="InterPro" id="IPR050091">
    <property type="entry name" value="PKS_NRPS_Biosynth_Enz"/>
</dbReference>
<dbReference type="Gene3D" id="3.30.70.3290">
    <property type="match status" value="1"/>
</dbReference>
<dbReference type="SUPFAM" id="SSF52151">
    <property type="entry name" value="FabD/lysophospholipase-like"/>
    <property type="match status" value="1"/>
</dbReference>
<feature type="non-terminal residue" evidence="4">
    <location>
        <position position="1"/>
    </location>
</feature>
<dbReference type="Gene3D" id="3.40.366.10">
    <property type="entry name" value="Malonyl-Coenzyme A Acyl Carrier Protein, domain 2"/>
    <property type="match status" value="1"/>
</dbReference>
<evidence type="ECO:0000313" key="4">
    <source>
        <dbReference type="EMBL" id="MDV7224293.1"/>
    </source>
</evidence>
<accession>A0ABU4FUI1</accession>
<dbReference type="RefSeq" id="WP_317776421.1">
    <property type="nucleotide sequence ID" value="NZ_JAWMAJ010000553.1"/>
</dbReference>
<name>A0ABU4FUI1_9ACTN</name>
<dbReference type="PANTHER" id="PTHR43775:SF51">
    <property type="entry name" value="INACTIVE PHENOLPHTHIOCEROL SYNTHESIS POLYKETIDE SYNTHASE TYPE I PKS1-RELATED"/>
    <property type="match status" value="1"/>
</dbReference>
<dbReference type="InterPro" id="IPR014043">
    <property type="entry name" value="Acyl_transferase_dom"/>
</dbReference>
<proteinExistence type="predicted"/>
<dbReference type="Pfam" id="PF00698">
    <property type="entry name" value="Acyl_transf_1"/>
    <property type="match status" value="1"/>
</dbReference>
<dbReference type="Proteomes" id="UP001187346">
    <property type="component" value="Unassembled WGS sequence"/>
</dbReference>
<sequence length="170" mass="17964">AGRVPFYSTAQGGFVGTEVLDGGYWYANLRGQVGFAEAVKELAAQGAGRFVEVSPHPVLVSAVTETVQEVEGAEQVRVLGSLRRGEGGPARFTVSLAEAYVSGAPVDWAGFFAGSGADRVELPSYAFQRSRYWLPLRSGAGDLAGAGLGRLSHPMLSAAVRVGDRDEWVF</sequence>